<dbReference type="Gene3D" id="3.40.50.720">
    <property type="entry name" value="NAD(P)-binding Rossmann-like Domain"/>
    <property type="match status" value="1"/>
</dbReference>
<dbReference type="EC" id="1.3.1.76" evidence="14"/>
<dbReference type="InterPro" id="IPR014776">
    <property type="entry name" value="4pyrrole_Mease_sub2"/>
</dbReference>
<keyword evidence="5" id="KW-0949">S-adenosyl-L-methionine</keyword>
<dbReference type="SUPFAM" id="SSF53790">
    <property type="entry name" value="Tetrapyrrole methylase"/>
    <property type="match status" value="1"/>
</dbReference>
<keyword evidence="9" id="KW-0627">Porphyrin biosynthesis</keyword>
<dbReference type="GO" id="GO:0032259">
    <property type="term" value="P:methylation"/>
    <property type="evidence" value="ECO:0007669"/>
    <property type="project" value="UniProtKB-KW"/>
</dbReference>
<dbReference type="PANTHER" id="PTHR45790:SF3">
    <property type="entry name" value="S-ADENOSYL-L-METHIONINE-DEPENDENT UROPORPHYRINOGEN III METHYLTRANSFERASE, CHLOROPLASTIC"/>
    <property type="match status" value="1"/>
</dbReference>
<dbReference type="InterPro" id="IPR006367">
    <property type="entry name" value="Sirohaem_synthase_N"/>
</dbReference>
<evidence type="ECO:0000256" key="4">
    <source>
        <dbReference type="ARBA" id="ARBA00022679"/>
    </source>
</evidence>
<evidence type="ECO:0000256" key="5">
    <source>
        <dbReference type="ARBA" id="ARBA00022691"/>
    </source>
</evidence>
<dbReference type="Gene3D" id="3.40.1010.10">
    <property type="entry name" value="Cobalt-precorrin-4 Transmethylase, Domain 1"/>
    <property type="match status" value="1"/>
</dbReference>
<dbReference type="Pfam" id="PF00590">
    <property type="entry name" value="TP_methylase"/>
    <property type="match status" value="1"/>
</dbReference>
<evidence type="ECO:0000256" key="7">
    <source>
        <dbReference type="ARBA" id="ARBA00023027"/>
    </source>
</evidence>
<keyword evidence="10" id="KW-0511">Multifunctional enzyme</keyword>
<keyword evidence="6 14" id="KW-0560">Oxidoreductase</keyword>
<evidence type="ECO:0000313" key="15">
    <source>
        <dbReference type="Proteomes" id="UP001296993"/>
    </source>
</evidence>
<dbReference type="Gene3D" id="3.30.950.10">
    <property type="entry name" value="Methyltransferase, Cobalt-precorrin-4 Transmethylase, Domain 2"/>
    <property type="match status" value="1"/>
</dbReference>
<evidence type="ECO:0000256" key="8">
    <source>
        <dbReference type="ARBA" id="ARBA00023239"/>
    </source>
</evidence>
<evidence type="ECO:0000256" key="6">
    <source>
        <dbReference type="ARBA" id="ARBA00023002"/>
    </source>
</evidence>
<feature type="domain" description="Tetrapyrrole methylase" evidence="13">
    <location>
        <begin position="197"/>
        <end position="400"/>
    </location>
</feature>
<dbReference type="GO" id="GO:0051266">
    <property type="term" value="F:sirohydrochlorin ferrochelatase activity"/>
    <property type="evidence" value="ECO:0007669"/>
    <property type="project" value="UniProtKB-EC"/>
</dbReference>
<dbReference type="InterPro" id="IPR014777">
    <property type="entry name" value="4pyrrole_Mease_sub1"/>
</dbReference>
<dbReference type="NCBIfam" id="NF004790">
    <property type="entry name" value="PRK06136.1"/>
    <property type="match status" value="1"/>
</dbReference>
<keyword evidence="8 14" id="KW-0456">Lyase</keyword>
<proteinExistence type="predicted"/>
<accession>A0ABS4XD41</accession>
<dbReference type="PANTHER" id="PTHR45790">
    <property type="entry name" value="SIROHEME SYNTHASE-RELATED"/>
    <property type="match status" value="1"/>
</dbReference>
<dbReference type="EC" id="4.99.1.4" evidence="14"/>
<dbReference type="NCBIfam" id="TIGR01470">
    <property type="entry name" value="cysG_Nterm"/>
    <property type="match status" value="1"/>
</dbReference>
<evidence type="ECO:0000256" key="1">
    <source>
        <dbReference type="ARBA" id="ARBA00005010"/>
    </source>
</evidence>
<evidence type="ECO:0000256" key="10">
    <source>
        <dbReference type="ARBA" id="ARBA00023268"/>
    </source>
</evidence>
<dbReference type="InterPro" id="IPR050161">
    <property type="entry name" value="Siro_Cobalamin_biosynth"/>
</dbReference>
<comment type="catalytic activity">
    <reaction evidence="11">
        <text>precorrin-2 + NAD(+) = sirohydrochlorin + NADH + 2 H(+)</text>
        <dbReference type="Rhea" id="RHEA:15613"/>
        <dbReference type="ChEBI" id="CHEBI:15378"/>
        <dbReference type="ChEBI" id="CHEBI:57540"/>
        <dbReference type="ChEBI" id="CHEBI:57945"/>
        <dbReference type="ChEBI" id="CHEBI:58351"/>
        <dbReference type="ChEBI" id="CHEBI:58827"/>
        <dbReference type="EC" id="1.3.1.76"/>
    </reaction>
</comment>
<evidence type="ECO:0000256" key="9">
    <source>
        <dbReference type="ARBA" id="ARBA00023244"/>
    </source>
</evidence>
<keyword evidence="4 14" id="KW-0808">Transferase</keyword>
<dbReference type="InterPro" id="IPR006366">
    <property type="entry name" value="CobA/CysG_C"/>
</dbReference>
<reference evidence="14 15" key="1">
    <citation type="submission" date="2021-03" db="EMBL/GenBank/DDBJ databases">
        <title>Sequencing the genomes of 1000 actinobacteria strains.</title>
        <authorList>
            <person name="Klenk H.-P."/>
        </authorList>
    </citation>
    <scope>NUCLEOTIDE SEQUENCE [LARGE SCALE GENOMIC DNA]</scope>
    <source>
        <strain evidence="14 15">DSM 15797</strain>
    </source>
</reference>
<dbReference type="InterPro" id="IPR035996">
    <property type="entry name" value="4pyrrol_Methylase_sf"/>
</dbReference>
<keyword evidence="7" id="KW-0520">NAD</keyword>
<dbReference type="InterPro" id="IPR012409">
    <property type="entry name" value="Sirohaem_synth"/>
</dbReference>
<keyword evidence="3 14" id="KW-0489">Methyltransferase</keyword>
<sequence>MSHPEFHHPHDHAHQQTHQHTHQKEQAMTTSNESPIHPLALRLAGKDVLCVGAGTVAARRIAQLLDAGARVTVIAPQAVASIAEAAGSGKLVWLRRGYEPGDLDGMWLAHTATGNRALDARVAADADAQQTWCVNASDHAASSAWTPAVARTGEGTTVAVTAGGDPRRAAGLRNAIALAADTGLLPLRRRRSGTGSVALVGGGPGDPGLITVTGRRLLAAADVVVADRLGPRDLLNELDPSVRIIEVGKAPGDHLATQDEINAVLVAEAQAGNRVVRLKGGDPFVLGRGGEEAAYCREHGVEVSVVPGVTSAISVPAAAGIPVTHRGVATGFSMATGHEELSELPARADHTLVLLMGVARLARNTATLLGRGLPADTPVAIIERGWCPDQRITIDRLDSIAATAARIGVANPAVIVIGDVVRVSPHAAGRLEPAARTRQLLPVG</sequence>
<dbReference type="Proteomes" id="UP001296993">
    <property type="component" value="Unassembled WGS sequence"/>
</dbReference>
<dbReference type="SUPFAM" id="SSF51735">
    <property type="entry name" value="NAD(P)-binding Rossmann-fold domains"/>
    <property type="match status" value="1"/>
</dbReference>
<dbReference type="GO" id="GO:0043115">
    <property type="term" value="F:precorrin-2 dehydrogenase activity"/>
    <property type="evidence" value="ECO:0007669"/>
    <property type="project" value="UniProtKB-EC"/>
</dbReference>
<dbReference type="EMBL" id="JAGIOF010000001">
    <property type="protein sequence ID" value="MBP2386385.1"/>
    <property type="molecule type" value="Genomic_DNA"/>
</dbReference>
<feature type="region of interest" description="Disordered" evidence="12">
    <location>
        <begin position="1"/>
        <end position="32"/>
    </location>
</feature>
<dbReference type="Pfam" id="PF13241">
    <property type="entry name" value="NAD_binding_7"/>
    <property type="match status" value="1"/>
</dbReference>
<evidence type="ECO:0000256" key="11">
    <source>
        <dbReference type="ARBA" id="ARBA00047561"/>
    </source>
</evidence>
<organism evidence="14 15">
    <name type="scientific">Paeniglutamicibacter kerguelensis</name>
    <dbReference type="NCBI Taxonomy" id="254788"/>
    <lineage>
        <taxon>Bacteria</taxon>
        <taxon>Bacillati</taxon>
        <taxon>Actinomycetota</taxon>
        <taxon>Actinomycetes</taxon>
        <taxon>Micrococcales</taxon>
        <taxon>Micrococcaceae</taxon>
        <taxon>Paeniglutamicibacter</taxon>
    </lineage>
</organism>
<keyword evidence="2" id="KW-0169">Cobalamin biosynthesis</keyword>
<dbReference type="NCBIfam" id="TIGR01469">
    <property type="entry name" value="cobA_cysG_Cterm"/>
    <property type="match status" value="1"/>
</dbReference>
<dbReference type="EC" id="2.1.1.107" evidence="14"/>
<dbReference type="CDD" id="cd11642">
    <property type="entry name" value="SUMT"/>
    <property type="match status" value="1"/>
</dbReference>
<evidence type="ECO:0000313" key="14">
    <source>
        <dbReference type="EMBL" id="MBP2386385.1"/>
    </source>
</evidence>
<protein>
    <submittedName>
        <fullName evidence="14">Uroporphyrin-III C-methyltransferase/precorrin-2 dehydrogenase/sirohydrochlorin ferrochelatase</fullName>
        <ecNumber evidence="14">1.3.1.76</ecNumber>
        <ecNumber evidence="14">2.1.1.107</ecNumber>
        <ecNumber evidence="14">4.99.1.4</ecNumber>
    </submittedName>
</protein>
<dbReference type="PIRSF" id="PIRSF036426">
    <property type="entry name" value="Sirohaem_synth"/>
    <property type="match status" value="1"/>
</dbReference>
<gene>
    <name evidence="14" type="ORF">JOF47_001896</name>
</gene>
<comment type="caution">
    <text evidence="14">The sequence shown here is derived from an EMBL/GenBank/DDBJ whole genome shotgun (WGS) entry which is preliminary data.</text>
</comment>
<keyword evidence="15" id="KW-1185">Reference proteome</keyword>
<evidence type="ECO:0000256" key="3">
    <source>
        <dbReference type="ARBA" id="ARBA00022603"/>
    </source>
</evidence>
<name>A0ABS4XD41_9MICC</name>
<dbReference type="GO" id="GO:0004851">
    <property type="term" value="F:uroporphyrin-III C-methyltransferase activity"/>
    <property type="evidence" value="ECO:0007669"/>
    <property type="project" value="UniProtKB-EC"/>
</dbReference>
<dbReference type="InterPro" id="IPR036291">
    <property type="entry name" value="NAD(P)-bd_dom_sf"/>
</dbReference>
<dbReference type="InterPro" id="IPR000878">
    <property type="entry name" value="4pyrrol_Mease"/>
</dbReference>
<evidence type="ECO:0000256" key="12">
    <source>
        <dbReference type="SAM" id="MobiDB-lite"/>
    </source>
</evidence>
<comment type="pathway">
    <text evidence="1">Porphyrin-containing compound metabolism; siroheme biosynthesis; sirohydrochlorin from precorrin-2: step 1/1.</text>
</comment>
<feature type="compositionally biased region" description="Basic and acidic residues" evidence="12">
    <location>
        <begin position="1"/>
        <end position="14"/>
    </location>
</feature>
<evidence type="ECO:0000259" key="13">
    <source>
        <dbReference type="Pfam" id="PF00590"/>
    </source>
</evidence>
<evidence type="ECO:0000256" key="2">
    <source>
        <dbReference type="ARBA" id="ARBA00022573"/>
    </source>
</evidence>